<dbReference type="FunFam" id="3.40.366.10:FF:000002">
    <property type="entry name" value="Probable polyketide synthase 2"/>
    <property type="match status" value="1"/>
</dbReference>
<dbReference type="Gene3D" id="3.40.366.10">
    <property type="entry name" value="Malonyl-Coenzyme A Acyl Carrier Protein, domain 2"/>
    <property type="match status" value="1"/>
</dbReference>
<dbReference type="InterPro" id="IPR016035">
    <property type="entry name" value="Acyl_Trfase/lysoPLipase"/>
</dbReference>
<dbReference type="Proteomes" id="UP000321832">
    <property type="component" value="Unassembled WGS sequence"/>
</dbReference>
<keyword evidence="2" id="KW-0597">Phosphoprotein</keyword>
<keyword evidence="5" id="KW-0012">Acyltransferase</keyword>
<evidence type="ECO:0000313" key="6">
    <source>
        <dbReference type="Proteomes" id="UP000321832"/>
    </source>
</evidence>
<dbReference type="Pfam" id="PF00698">
    <property type="entry name" value="Acyl_transf_1"/>
    <property type="match status" value="1"/>
</dbReference>
<gene>
    <name evidence="5" type="ORF">FSC37_09580</name>
</gene>
<evidence type="ECO:0000256" key="3">
    <source>
        <dbReference type="ARBA" id="ARBA00022679"/>
    </source>
</evidence>
<organism evidence="5 6">
    <name type="scientific">Piscinibacter aquaticus</name>
    <dbReference type="NCBI Taxonomy" id="392597"/>
    <lineage>
        <taxon>Bacteria</taxon>
        <taxon>Pseudomonadati</taxon>
        <taxon>Pseudomonadota</taxon>
        <taxon>Betaproteobacteria</taxon>
        <taxon>Burkholderiales</taxon>
        <taxon>Sphaerotilaceae</taxon>
        <taxon>Piscinibacter</taxon>
    </lineage>
</organism>
<dbReference type="InterPro" id="IPR014043">
    <property type="entry name" value="Acyl_transferase_dom"/>
</dbReference>
<dbReference type="GO" id="GO:0004312">
    <property type="term" value="F:fatty acid synthase activity"/>
    <property type="evidence" value="ECO:0007669"/>
    <property type="project" value="TreeGrafter"/>
</dbReference>
<dbReference type="SMART" id="SM00827">
    <property type="entry name" value="PKS_AT"/>
    <property type="match status" value="1"/>
</dbReference>
<evidence type="ECO:0000256" key="1">
    <source>
        <dbReference type="ARBA" id="ARBA00022450"/>
    </source>
</evidence>
<protein>
    <submittedName>
        <fullName evidence="5">Acyltransferase domain-containing protein</fullName>
    </submittedName>
</protein>
<name>A0A5C6U326_9BURK</name>
<feature type="domain" description="Malonyl-CoA:ACP transacylase (MAT)" evidence="4">
    <location>
        <begin position="31"/>
        <end position="329"/>
    </location>
</feature>
<dbReference type="GO" id="GO:0006633">
    <property type="term" value="P:fatty acid biosynthetic process"/>
    <property type="evidence" value="ECO:0007669"/>
    <property type="project" value="TreeGrafter"/>
</dbReference>
<dbReference type="Gene3D" id="3.30.70.3290">
    <property type="match status" value="1"/>
</dbReference>
<dbReference type="PANTHER" id="PTHR43775:SF51">
    <property type="entry name" value="INACTIVE PHENOLPHTHIOCEROL SYNTHESIS POLYKETIDE SYNTHASE TYPE I PKS1-RELATED"/>
    <property type="match status" value="1"/>
</dbReference>
<proteinExistence type="predicted"/>
<sequence>MVAQLRELASGAGEMARGTASAAGRTRVAFLFTGQGAQYPGMGRELDASEPVFRATLDRCAAVLDPLLGRPLRELMFDATDGSLDQTGFTQPALYALEVSLAALWRSWGVEPSVVVGHSVGEFAAAAVAGVFSIEDGARLIAARGRLMQALPAGGVMVSVQGDAALVQREVAACPDKVSVAAYNAPGNLVIAGAKAEVEAIAARLAAQGLRTQALQVSHAFHSPLMAPMLDELRRVAAGVAHSAPTLNWISNLTGETVDWARWGACMADYWTQHVREPVNFEKGMASSAEAACDAHLEVGPHPTLIGLGTQCLGADRPVEWLPSLKRTRPAWEQMLDSIARLYVRGARIDWQAFHGDGPRHSLQLPTYPFQRQSYIIPFAPKSRRPAGEDVHELLGQRLTVAGVAAQFERTVDASHPALAAGSPRRR</sequence>
<keyword evidence="3 5" id="KW-0808">Transferase</keyword>
<dbReference type="InterPro" id="IPR001227">
    <property type="entry name" value="Ac_transferase_dom_sf"/>
</dbReference>
<evidence type="ECO:0000256" key="2">
    <source>
        <dbReference type="ARBA" id="ARBA00022553"/>
    </source>
</evidence>
<dbReference type="PANTHER" id="PTHR43775">
    <property type="entry name" value="FATTY ACID SYNTHASE"/>
    <property type="match status" value="1"/>
</dbReference>
<dbReference type="InterPro" id="IPR016036">
    <property type="entry name" value="Malonyl_transacylase_ACP-bd"/>
</dbReference>
<keyword evidence="6" id="KW-1185">Reference proteome</keyword>
<evidence type="ECO:0000313" key="5">
    <source>
        <dbReference type="EMBL" id="TXC66088.1"/>
    </source>
</evidence>
<dbReference type="SUPFAM" id="SSF52151">
    <property type="entry name" value="FabD/lysophospholipase-like"/>
    <property type="match status" value="1"/>
</dbReference>
<comment type="caution">
    <text evidence="5">The sequence shown here is derived from an EMBL/GenBank/DDBJ whole genome shotgun (WGS) entry which is preliminary data.</text>
</comment>
<dbReference type="InterPro" id="IPR050091">
    <property type="entry name" value="PKS_NRPS_Biosynth_Enz"/>
</dbReference>
<dbReference type="SUPFAM" id="SSF55048">
    <property type="entry name" value="Probable ACP-binding domain of malonyl-CoA ACP transacylase"/>
    <property type="match status" value="1"/>
</dbReference>
<accession>A0A5C6U326</accession>
<evidence type="ECO:0000259" key="4">
    <source>
        <dbReference type="SMART" id="SM00827"/>
    </source>
</evidence>
<keyword evidence="1" id="KW-0596">Phosphopantetheine</keyword>
<reference evidence="5 6" key="1">
    <citation type="submission" date="2019-08" db="EMBL/GenBank/DDBJ databases">
        <authorList>
            <person name="Khan S.A."/>
            <person name="Jeon C.O."/>
            <person name="Jeong S.E."/>
        </authorList>
    </citation>
    <scope>NUCLEOTIDE SEQUENCE [LARGE SCALE GENOMIC DNA]</scope>
    <source>
        <strain evidence="6">IMCC1728</strain>
    </source>
</reference>
<dbReference type="EMBL" id="VOPW01000001">
    <property type="protein sequence ID" value="TXC66088.1"/>
    <property type="molecule type" value="Genomic_DNA"/>
</dbReference>
<dbReference type="AlphaFoldDB" id="A0A5C6U326"/>